<dbReference type="GO" id="GO:0030695">
    <property type="term" value="F:GTPase regulator activity"/>
    <property type="evidence" value="ECO:0007669"/>
    <property type="project" value="TreeGrafter"/>
</dbReference>
<keyword evidence="4" id="KW-1185">Reference proteome</keyword>
<dbReference type="EMBL" id="KN846983">
    <property type="protein sequence ID" value="KIW96228.1"/>
    <property type="molecule type" value="Genomic_DNA"/>
</dbReference>
<accession>A0A0D2HRW4</accession>
<reference evidence="3" key="1">
    <citation type="submission" date="2015-01" db="EMBL/GenBank/DDBJ databases">
        <title>The Genome Sequence of Cladophialophora bantiana CBS 173.52.</title>
        <authorList>
            <consortium name="The Broad Institute Genomics Platform"/>
            <person name="Cuomo C."/>
            <person name="de Hoog S."/>
            <person name="Gorbushina A."/>
            <person name="Stielow B."/>
            <person name="Teixiera M."/>
            <person name="Abouelleil A."/>
            <person name="Chapman S.B."/>
            <person name="Priest M."/>
            <person name="Young S.K."/>
            <person name="Wortman J."/>
            <person name="Nusbaum C."/>
            <person name="Birren B."/>
        </authorList>
    </citation>
    <scope>NUCLEOTIDE SEQUENCE [LARGE SCALE GENOMIC DNA]</scope>
    <source>
        <strain evidence="3">CBS 173.52</strain>
    </source>
</reference>
<name>A0A0D2HRW4_CLAB1</name>
<feature type="compositionally biased region" description="Basic and acidic residues" evidence="2">
    <location>
        <begin position="642"/>
        <end position="651"/>
    </location>
</feature>
<evidence type="ECO:0000313" key="4">
    <source>
        <dbReference type="Proteomes" id="UP000053789"/>
    </source>
</evidence>
<dbReference type="GeneID" id="27696224"/>
<feature type="region of interest" description="Disordered" evidence="2">
    <location>
        <begin position="552"/>
        <end position="678"/>
    </location>
</feature>
<dbReference type="HOGENOM" id="CLU_014536_1_0_1"/>
<feature type="coiled-coil region" evidence="1">
    <location>
        <begin position="87"/>
        <end position="141"/>
    </location>
</feature>
<dbReference type="AlphaFoldDB" id="A0A0D2HRW4"/>
<dbReference type="VEuPathDB" id="FungiDB:Z519_03296"/>
<organism evidence="3 4">
    <name type="scientific">Cladophialophora bantiana (strain ATCC 10958 / CBS 173.52 / CDC B-1940 / NIH 8579)</name>
    <name type="common">Xylohypha bantiana</name>
    <dbReference type="NCBI Taxonomy" id="1442370"/>
    <lineage>
        <taxon>Eukaryota</taxon>
        <taxon>Fungi</taxon>
        <taxon>Dikarya</taxon>
        <taxon>Ascomycota</taxon>
        <taxon>Pezizomycotina</taxon>
        <taxon>Eurotiomycetes</taxon>
        <taxon>Chaetothyriomycetidae</taxon>
        <taxon>Chaetothyriales</taxon>
        <taxon>Herpotrichiellaceae</taxon>
        <taxon>Cladophialophora</taxon>
    </lineage>
</organism>
<dbReference type="GO" id="GO:0005737">
    <property type="term" value="C:cytoplasm"/>
    <property type="evidence" value="ECO:0007669"/>
    <property type="project" value="TreeGrafter"/>
</dbReference>
<dbReference type="Pfam" id="PF05508">
    <property type="entry name" value="Ran-binding"/>
    <property type="match status" value="1"/>
</dbReference>
<keyword evidence="1" id="KW-0175">Coiled coil</keyword>
<feature type="coiled-coil region" evidence="1">
    <location>
        <begin position="382"/>
        <end position="409"/>
    </location>
</feature>
<proteinExistence type="predicted"/>
<sequence>MDVFLGKVTQQAMNYAIRSGVTITASYAIRQSAKLLNSTPKSNIRDELYALQQRLQHKIRIVSPAIDMIELIAARGNTSLESAVALTKELRLEIQSLGQRLAKAAEEQAARKTSKLSSQAKAQTEAELALIVKDIKKLLERIEDAVPLINLAITTSGASLSTSLPHSVSPSRLLQASTFLTAGDTQYSISPNHAVQIGPTFTLTVYMLFAGHDRPQNEEEIRETTWKEVIHKARVKLRRVPLDVVLGTGSGSDAIPAAEISSPCAIPNAKTDLPDSAPSIRADARADEYAYQMMIIEDFDDDRVHDFEDDQAHPGPFDDVMLAGIREMIPVHEISKIFYADTSKVLNIGSDAESNHPVLLLKRDLNAIPPRRMGDRDGALGIAEVDQDSEQAQDLVAELEEKLQEQQYVEEDRNGDPWRFPPSLDPEWIAFEVYTESEPSDTESDIEGESTDSTSNKDDPTRQLTNSMANVHITSPPHSSAPPWANSIRTSLSLLELLLRLTSLQQFQQQSHLSITDELLTFFLEESASTGAGGDEKYRQALRADARRRVGWDPYDESPVKRRGEEYQYQSRGHYDESNTSPRSPQSVGNISSGGEGWVISPPRSGNGNVRAPRRVTMMSSSPSPAPSPIETPGKAGRAGWLRREGGDGSRKGSPLRPQTALTDEGIGTSPASAVNKA</sequence>
<dbReference type="PANTHER" id="PTHR31010">
    <property type="entry name" value="RAN-SPECIFIC GTPASE-ACTIVATING PROTEIN 30-RELATED"/>
    <property type="match status" value="1"/>
</dbReference>
<dbReference type="RefSeq" id="XP_016622897.1">
    <property type="nucleotide sequence ID" value="XM_016761047.1"/>
</dbReference>
<evidence type="ECO:0000256" key="1">
    <source>
        <dbReference type="SAM" id="Coils"/>
    </source>
</evidence>
<dbReference type="Proteomes" id="UP000053789">
    <property type="component" value="Unassembled WGS sequence"/>
</dbReference>
<dbReference type="InterPro" id="IPR008812">
    <property type="entry name" value="Ran_GTP-bd-rel"/>
</dbReference>
<dbReference type="GO" id="GO:0005634">
    <property type="term" value="C:nucleus"/>
    <property type="evidence" value="ECO:0007669"/>
    <property type="project" value="TreeGrafter"/>
</dbReference>
<dbReference type="OrthoDB" id="512915at2759"/>
<feature type="region of interest" description="Disordered" evidence="2">
    <location>
        <begin position="436"/>
        <end position="463"/>
    </location>
</feature>
<evidence type="ECO:0000256" key="2">
    <source>
        <dbReference type="SAM" id="MobiDB-lite"/>
    </source>
</evidence>
<gene>
    <name evidence="3" type="ORF">Z519_03296</name>
</gene>
<feature type="compositionally biased region" description="Polar residues" evidence="2">
    <location>
        <begin position="578"/>
        <end position="591"/>
    </location>
</feature>
<dbReference type="PANTHER" id="PTHR31010:SF2">
    <property type="entry name" value="RAN-SPECIFIC GTPASE-ACTIVATING PROTEIN 30"/>
    <property type="match status" value="1"/>
</dbReference>
<evidence type="ECO:0008006" key="5">
    <source>
        <dbReference type="Google" id="ProtNLM"/>
    </source>
</evidence>
<evidence type="ECO:0000313" key="3">
    <source>
        <dbReference type="EMBL" id="KIW96228.1"/>
    </source>
</evidence>
<feature type="compositionally biased region" description="Acidic residues" evidence="2">
    <location>
        <begin position="438"/>
        <end position="450"/>
    </location>
</feature>
<protein>
    <recommendedName>
        <fullName evidence="5">Ran-binding-domain-containing protein</fullName>
    </recommendedName>
</protein>